<evidence type="ECO:0000256" key="6">
    <source>
        <dbReference type="ARBA" id="ARBA00023027"/>
    </source>
</evidence>
<feature type="region of interest" description="Disordered" evidence="8">
    <location>
        <begin position="350"/>
        <end position="394"/>
    </location>
</feature>
<accession>D8TFC2</accession>
<evidence type="ECO:0000256" key="7">
    <source>
        <dbReference type="ARBA" id="ARBA00023136"/>
    </source>
</evidence>
<keyword evidence="3" id="KW-0812">Transmembrane</keyword>
<dbReference type="HOGENOM" id="CLU_565510_0_0_1"/>
<evidence type="ECO:0000313" key="10">
    <source>
        <dbReference type="EMBL" id="EFJ04646.1"/>
    </source>
</evidence>
<dbReference type="PANTHER" id="PTHR22773">
    <property type="entry name" value="NADH DEHYDROGENASE"/>
    <property type="match status" value="1"/>
</dbReference>
<name>D8TFC2_SELML</name>
<dbReference type="EMBL" id="GL377777">
    <property type="protein sequence ID" value="EFJ04646.1"/>
    <property type="molecule type" value="Genomic_DNA"/>
</dbReference>
<evidence type="ECO:0000256" key="2">
    <source>
        <dbReference type="ARBA" id="ARBA00022448"/>
    </source>
</evidence>
<keyword evidence="2" id="KW-0813">Transport</keyword>
<sequence length="483" mass="50047">MPPQGYRTRRPLLATVLVGVGIPITINSIHDTLLTDSSTHCRDTSPLVGTAGTIMPTADHGGRDTSRASETIAPIPPPTPGMPVLISASDSPIMPTAMEPQTPRSHAPAAPKRDPECPTEAGPKYPLPGAPSPGPSSPGKAHQPRPWGLWANPIRPTVHGSTGVTNSEESGIPALTRSWGVPDPSTGIPIIGIPRIVVGSPFKITAVPPRSERLPAPILYMRAPDVYEGPPTLATAFPPTAPKIAIPANMVRVPNHRSHDASLRPAADRGIGPMIPGTVAAMAQQKAKRPAAHSPIGHVGHPRIGFAGGTTMEGIQPPPIGPSTHLSMTVNAPGPPRAVRPVRSQYLGDPGAFGKPHPPSAITPSPTTSPYAGIPPLAGSRSKSHPPPGAIRCGADVPAGLGVVTSAISRSHHPRPVKPMYSDLPGEHMIPPRLDRDNPIVPAITVARTTPMPPHTPPLFPVTHYMAMGPSAESGVGFSGSVA</sequence>
<dbReference type="FunCoup" id="D8TFC2">
    <property type="interactions" value="68"/>
</dbReference>
<comment type="subcellular location">
    <subcellularLocation>
        <location evidence="1">Membrane</location>
        <topology evidence="1">Multi-pass membrane protein</topology>
    </subcellularLocation>
</comment>
<organism evidence="11">
    <name type="scientific">Selaginella moellendorffii</name>
    <name type="common">Spikemoss</name>
    <dbReference type="NCBI Taxonomy" id="88036"/>
    <lineage>
        <taxon>Eukaryota</taxon>
        <taxon>Viridiplantae</taxon>
        <taxon>Streptophyta</taxon>
        <taxon>Embryophyta</taxon>
        <taxon>Tracheophyta</taxon>
        <taxon>Lycopodiopsida</taxon>
        <taxon>Selaginellales</taxon>
        <taxon>Selaginellaceae</taxon>
        <taxon>Selaginella</taxon>
    </lineage>
</organism>
<proteinExistence type="predicted"/>
<feature type="region of interest" description="Disordered" evidence="8">
    <location>
        <begin position="46"/>
        <end position="178"/>
    </location>
</feature>
<evidence type="ECO:0000256" key="1">
    <source>
        <dbReference type="ARBA" id="ARBA00004141"/>
    </source>
</evidence>
<dbReference type="AlphaFoldDB" id="D8TFC2"/>
<evidence type="ECO:0000259" key="9">
    <source>
        <dbReference type="Pfam" id="PF00361"/>
    </source>
</evidence>
<dbReference type="GO" id="GO:1902600">
    <property type="term" value="P:proton transmembrane transport"/>
    <property type="evidence" value="ECO:0007669"/>
    <property type="project" value="GOC"/>
</dbReference>
<dbReference type="Pfam" id="PF00361">
    <property type="entry name" value="Proton_antipo_M"/>
    <property type="match status" value="1"/>
</dbReference>
<dbReference type="GO" id="GO:0022904">
    <property type="term" value="P:respiratory electron transport chain"/>
    <property type="evidence" value="ECO:0000318"/>
    <property type="project" value="GO_Central"/>
</dbReference>
<gene>
    <name evidence="10" type="ORF">SELMODRAFT_138433</name>
</gene>
<dbReference type="Proteomes" id="UP000001514">
    <property type="component" value="Unassembled WGS sequence"/>
</dbReference>
<keyword evidence="7" id="KW-0472">Membrane</keyword>
<dbReference type="GO" id="GO:0045271">
    <property type="term" value="C:respiratory chain complex I"/>
    <property type="evidence" value="ECO:0000318"/>
    <property type="project" value="GO_Central"/>
</dbReference>
<feature type="compositionally biased region" description="Pro residues" evidence="8">
    <location>
        <begin position="125"/>
        <end position="136"/>
    </location>
</feature>
<reference evidence="10 11" key="1">
    <citation type="journal article" date="2011" name="Science">
        <title>The Selaginella genome identifies genetic changes associated with the evolution of vascular plants.</title>
        <authorList>
            <person name="Banks J.A."/>
            <person name="Nishiyama T."/>
            <person name="Hasebe M."/>
            <person name="Bowman J.L."/>
            <person name="Gribskov M."/>
            <person name="dePamphilis C."/>
            <person name="Albert V.A."/>
            <person name="Aono N."/>
            <person name="Aoyama T."/>
            <person name="Ambrose B.A."/>
            <person name="Ashton N.W."/>
            <person name="Axtell M.J."/>
            <person name="Barker E."/>
            <person name="Barker M.S."/>
            <person name="Bennetzen J.L."/>
            <person name="Bonawitz N.D."/>
            <person name="Chapple C."/>
            <person name="Cheng C."/>
            <person name="Correa L.G."/>
            <person name="Dacre M."/>
            <person name="DeBarry J."/>
            <person name="Dreyer I."/>
            <person name="Elias M."/>
            <person name="Engstrom E.M."/>
            <person name="Estelle M."/>
            <person name="Feng L."/>
            <person name="Finet C."/>
            <person name="Floyd S.K."/>
            <person name="Frommer W.B."/>
            <person name="Fujita T."/>
            <person name="Gramzow L."/>
            <person name="Gutensohn M."/>
            <person name="Harholt J."/>
            <person name="Hattori M."/>
            <person name="Heyl A."/>
            <person name="Hirai T."/>
            <person name="Hiwatashi Y."/>
            <person name="Ishikawa M."/>
            <person name="Iwata M."/>
            <person name="Karol K.G."/>
            <person name="Koehler B."/>
            <person name="Kolukisaoglu U."/>
            <person name="Kubo M."/>
            <person name="Kurata T."/>
            <person name="Lalonde S."/>
            <person name="Li K."/>
            <person name="Li Y."/>
            <person name="Litt A."/>
            <person name="Lyons E."/>
            <person name="Manning G."/>
            <person name="Maruyama T."/>
            <person name="Michael T.P."/>
            <person name="Mikami K."/>
            <person name="Miyazaki S."/>
            <person name="Morinaga S."/>
            <person name="Murata T."/>
            <person name="Mueller-Roeber B."/>
            <person name="Nelson D.R."/>
            <person name="Obara M."/>
            <person name="Oguri Y."/>
            <person name="Olmstead R.G."/>
            <person name="Onodera N."/>
            <person name="Petersen B.L."/>
            <person name="Pils B."/>
            <person name="Prigge M."/>
            <person name="Rensing S.A."/>
            <person name="Riano-Pachon D.M."/>
            <person name="Roberts A.W."/>
            <person name="Sato Y."/>
            <person name="Scheller H.V."/>
            <person name="Schulz B."/>
            <person name="Schulz C."/>
            <person name="Shakirov E.V."/>
            <person name="Shibagaki N."/>
            <person name="Shinohara N."/>
            <person name="Shippen D.E."/>
            <person name="Soerensen I."/>
            <person name="Sotooka R."/>
            <person name="Sugimoto N."/>
            <person name="Sugita M."/>
            <person name="Sumikawa N."/>
            <person name="Tanurdzic M."/>
            <person name="Theissen G."/>
            <person name="Ulvskov P."/>
            <person name="Wakazuki S."/>
            <person name="Weng J.K."/>
            <person name="Willats W.W."/>
            <person name="Wipf D."/>
            <person name="Wolf P.G."/>
            <person name="Yang L."/>
            <person name="Zimmer A.D."/>
            <person name="Zhu Q."/>
            <person name="Mitros T."/>
            <person name="Hellsten U."/>
            <person name="Loque D."/>
            <person name="Otillar R."/>
            <person name="Salamov A."/>
            <person name="Schmutz J."/>
            <person name="Shapiro H."/>
            <person name="Lindquist E."/>
            <person name="Lucas S."/>
            <person name="Rokhsar D."/>
            <person name="Grigoriev I.V."/>
        </authorList>
    </citation>
    <scope>NUCLEOTIDE SEQUENCE [LARGE SCALE GENOMIC DNA]</scope>
</reference>
<dbReference type="OMA" id="HRSHDAS"/>
<keyword evidence="4" id="KW-1278">Translocase</keyword>
<dbReference type="KEGG" id="smo:SELMODRAFT_138433"/>
<keyword evidence="11" id="KW-1185">Reference proteome</keyword>
<feature type="domain" description="NADH:quinone oxidoreductase/Mrp antiporter transmembrane" evidence="9">
    <location>
        <begin position="221"/>
        <end position="408"/>
    </location>
</feature>
<evidence type="ECO:0000256" key="5">
    <source>
        <dbReference type="ARBA" id="ARBA00022989"/>
    </source>
</evidence>
<dbReference type="eggNOG" id="KOG4668">
    <property type="taxonomic scope" value="Eukaryota"/>
</dbReference>
<evidence type="ECO:0000256" key="8">
    <source>
        <dbReference type="SAM" id="MobiDB-lite"/>
    </source>
</evidence>
<dbReference type="InterPro" id="IPR001750">
    <property type="entry name" value="ND/Mrp_TM"/>
</dbReference>
<dbReference type="InParanoid" id="D8TFC2"/>
<feature type="compositionally biased region" description="Polar residues" evidence="8">
    <location>
        <begin position="159"/>
        <end position="169"/>
    </location>
</feature>
<evidence type="ECO:0000313" key="11">
    <source>
        <dbReference type="Proteomes" id="UP000001514"/>
    </source>
</evidence>
<dbReference type="Gramene" id="EFJ04646">
    <property type="protein sequence ID" value="EFJ04646"/>
    <property type="gene ID" value="SELMODRAFT_138433"/>
</dbReference>
<protein>
    <recommendedName>
        <fullName evidence="9">NADH:quinone oxidoreductase/Mrp antiporter transmembrane domain-containing protein</fullName>
    </recommendedName>
</protein>
<keyword evidence="5" id="KW-1133">Transmembrane helix</keyword>
<evidence type="ECO:0000256" key="4">
    <source>
        <dbReference type="ARBA" id="ARBA00022967"/>
    </source>
</evidence>
<dbReference type="STRING" id="88036.D8TFC2"/>
<evidence type="ECO:0000256" key="3">
    <source>
        <dbReference type="ARBA" id="ARBA00022692"/>
    </source>
</evidence>
<keyword evidence="6" id="KW-0520">NAD</keyword>